<dbReference type="Proteomes" id="UP001590951">
    <property type="component" value="Unassembled WGS sequence"/>
</dbReference>
<name>A0ABR4BJI5_9LECA</name>
<evidence type="ECO:0000313" key="1">
    <source>
        <dbReference type="EMBL" id="KAL2056093.1"/>
    </source>
</evidence>
<dbReference type="EMBL" id="JBHFEH010000009">
    <property type="protein sequence ID" value="KAL2056093.1"/>
    <property type="molecule type" value="Genomic_DNA"/>
</dbReference>
<gene>
    <name evidence="1" type="ORF">ABVK25_003736</name>
</gene>
<accession>A0ABR4BJI5</accession>
<reference evidence="1 2" key="1">
    <citation type="submission" date="2024-09" db="EMBL/GenBank/DDBJ databases">
        <title>Rethinking Asexuality: The Enigmatic Case of Functional Sexual Genes in Lepraria (Stereocaulaceae).</title>
        <authorList>
            <person name="Doellman M."/>
            <person name="Sun Y."/>
            <person name="Barcenas-Pena A."/>
            <person name="Lumbsch H.T."/>
            <person name="Grewe F."/>
        </authorList>
    </citation>
    <scope>NUCLEOTIDE SEQUENCE [LARGE SCALE GENOMIC DNA]</scope>
    <source>
        <strain evidence="1 2">Grewe 0041</strain>
    </source>
</reference>
<comment type="caution">
    <text evidence="1">The sequence shown here is derived from an EMBL/GenBank/DDBJ whole genome shotgun (WGS) entry which is preliminary data.</text>
</comment>
<keyword evidence="2" id="KW-1185">Reference proteome</keyword>
<organism evidence="1 2">
    <name type="scientific">Lepraria finkii</name>
    <dbReference type="NCBI Taxonomy" id="1340010"/>
    <lineage>
        <taxon>Eukaryota</taxon>
        <taxon>Fungi</taxon>
        <taxon>Dikarya</taxon>
        <taxon>Ascomycota</taxon>
        <taxon>Pezizomycotina</taxon>
        <taxon>Lecanoromycetes</taxon>
        <taxon>OSLEUM clade</taxon>
        <taxon>Lecanoromycetidae</taxon>
        <taxon>Lecanorales</taxon>
        <taxon>Lecanorineae</taxon>
        <taxon>Stereocaulaceae</taxon>
        <taxon>Lepraria</taxon>
    </lineage>
</organism>
<evidence type="ECO:0000313" key="2">
    <source>
        <dbReference type="Proteomes" id="UP001590951"/>
    </source>
</evidence>
<sequence>MFLSLFYRIARPPGVPLTTLRDEMFDKHGALPAGTAERLAKTIRHIRTVGNFPGFFKAMGLKDIPRKENLCTFLKKTIEKSVTLGYSRWALTQGQALAIRRMREPGVEVAEWWGVSMKDEEVLTRREISFFPGEKKGGGGCMEGKFRASLLQSCLWRLLLKQALLSSQLDGSTGLYPNKSSIKSFLRGFGVETEKFPNA</sequence>
<proteinExistence type="predicted"/>
<protein>
    <submittedName>
        <fullName evidence="1">Uncharacterized protein</fullName>
    </submittedName>
</protein>